<feature type="coiled-coil region" evidence="1">
    <location>
        <begin position="91"/>
        <end position="118"/>
    </location>
</feature>
<sequence>MEGRRTPKAMSGVAHGKTPANRATPQSSYFQSPTLQRLSLLQGRCAAREGRPGEEGGDGSKISQAISAVGSVTKDDMEKISERLISATKQVKDQKRVIESQQTKIDELTEAVSQLQVAMRSEDATRKSLNTTFARNFAMKVESRFLKLESAINAQSRTLAQAESDRVRMLHEIDKRLSDFADRLDSIKVATEGVISQHSALNSLCSERFGDLDALVKETHDTSREESLWAQLKKALAEQRKQLEEEQTERAKLDAERQKQIEEGLTFIREGKDTWMRYFDYKLLPFKMAREDAETKLTNKIDEIGEEVKKALTLSEDAQSSISAERRERVDVIASIERMMSQEKGEREAAEEQISGVLEHVLSSLDGQEEKFKFHQRKQRDYE</sequence>
<comment type="caution">
    <text evidence="3">The sequence shown here is derived from an EMBL/GenBank/DDBJ whole genome shotgun (WGS) entry which is preliminary data.</text>
</comment>
<feature type="coiled-coil region" evidence="1">
    <location>
        <begin position="229"/>
        <end position="263"/>
    </location>
</feature>
<proteinExistence type="predicted"/>
<evidence type="ECO:0000256" key="2">
    <source>
        <dbReference type="SAM" id="MobiDB-lite"/>
    </source>
</evidence>
<gene>
    <name evidence="3" type="ORF">ADUPG1_000390</name>
</gene>
<feature type="region of interest" description="Disordered" evidence="2">
    <location>
        <begin position="1"/>
        <end position="33"/>
    </location>
</feature>
<evidence type="ECO:0000313" key="4">
    <source>
        <dbReference type="Proteomes" id="UP001057375"/>
    </source>
</evidence>
<evidence type="ECO:0000256" key="1">
    <source>
        <dbReference type="SAM" id="Coils"/>
    </source>
</evidence>
<dbReference type="Proteomes" id="UP001057375">
    <property type="component" value="Unassembled WGS sequence"/>
</dbReference>
<keyword evidence="1" id="KW-0175">Coiled coil</keyword>
<keyword evidence="4" id="KW-1185">Reference proteome</keyword>
<dbReference type="EMBL" id="BQXS01000136">
    <property type="protein sequence ID" value="GKT28057.1"/>
    <property type="molecule type" value="Genomic_DNA"/>
</dbReference>
<feature type="compositionally biased region" description="Polar residues" evidence="2">
    <location>
        <begin position="21"/>
        <end position="33"/>
    </location>
</feature>
<reference evidence="3" key="1">
    <citation type="submission" date="2022-03" db="EMBL/GenBank/DDBJ databases">
        <title>Draft genome sequence of Aduncisulcus paluster, a free-living microaerophilic Fornicata.</title>
        <authorList>
            <person name="Yuyama I."/>
            <person name="Kume K."/>
            <person name="Tamura T."/>
            <person name="Inagaki Y."/>
            <person name="Hashimoto T."/>
        </authorList>
    </citation>
    <scope>NUCLEOTIDE SEQUENCE</scope>
    <source>
        <strain evidence="3">NY0171</strain>
    </source>
</reference>
<name>A0ABQ5K832_9EUKA</name>
<organism evidence="3 4">
    <name type="scientific">Aduncisulcus paluster</name>
    <dbReference type="NCBI Taxonomy" id="2918883"/>
    <lineage>
        <taxon>Eukaryota</taxon>
        <taxon>Metamonada</taxon>
        <taxon>Carpediemonas-like organisms</taxon>
        <taxon>Aduncisulcus</taxon>
    </lineage>
</organism>
<protein>
    <recommendedName>
        <fullName evidence="5">SF-assemblin</fullName>
    </recommendedName>
</protein>
<accession>A0ABQ5K832</accession>
<evidence type="ECO:0000313" key="3">
    <source>
        <dbReference type="EMBL" id="GKT28057.1"/>
    </source>
</evidence>
<evidence type="ECO:0008006" key="5">
    <source>
        <dbReference type="Google" id="ProtNLM"/>
    </source>
</evidence>